<proteinExistence type="inferred from homology"/>
<dbReference type="PANTHER" id="PTHR31793">
    <property type="entry name" value="4-HYDROXYBENZOYL-COA THIOESTERASE FAMILY MEMBER"/>
    <property type="match status" value="1"/>
</dbReference>
<sequence length="147" mass="16569">MTQPFCFRFRVRYNECDAQQVVFNARYGDYVDIAMTEFMRALGRDYNQLLAQGLDNQVVKLTTEWQSSARFDDVLDIFVSLTHMGNTSFTLEADIRHADEGRAVARSEAVYVMMTTEPFAKTPVPNDLRELLQAGAPGVVIDQSGCA</sequence>
<evidence type="ECO:0000256" key="1">
    <source>
        <dbReference type="ARBA" id="ARBA00005953"/>
    </source>
</evidence>
<dbReference type="NCBIfam" id="TIGR00051">
    <property type="entry name" value="YbgC/FadM family acyl-CoA thioesterase"/>
    <property type="match status" value="1"/>
</dbReference>
<dbReference type="Gene3D" id="3.10.129.10">
    <property type="entry name" value="Hotdog Thioesterase"/>
    <property type="match status" value="1"/>
</dbReference>
<dbReference type="OrthoDB" id="9799036at2"/>
<evidence type="ECO:0000256" key="2">
    <source>
        <dbReference type="ARBA" id="ARBA00022801"/>
    </source>
</evidence>
<dbReference type="RefSeq" id="WP_119917851.1">
    <property type="nucleotide sequence ID" value="NZ_QYYA01000002.1"/>
</dbReference>
<organism evidence="3 4">
    <name type="scientific">Alcanivorax profundi</name>
    <dbReference type="NCBI Taxonomy" id="2338368"/>
    <lineage>
        <taxon>Bacteria</taxon>
        <taxon>Pseudomonadati</taxon>
        <taxon>Pseudomonadota</taxon>
        <taxon>Gammaproteobacteria</taxon>
        <taxon>Oceanospirillales</taxon>
        <taxon>Alcanivoracaceae</taxon>
        <taxon>Alcanivorax</taxon>
    </lineage>
</organism>
<dbReference type="InterPro" id="IPR050563">
    <property type="entry name" value="4-hydroxybenzoyl-CoA_TE"/>
</dbReference>
<dbReference type="AlphaFoldDB" id="A0A418XZL1"/>
<dbReference type="Pfam" id="PF13279">
    <property type="entry name" value="4HBT_2"/>
    <property type="match status" value="1"/>
</dbReference>
<dbReference type="SUPFAM" id="SSF54637">
    <property type="entry name" value="Thioesterase/thiol ester dehydrase-isomerase"/>
    <property type="match status" value="1"/>
</dbReference>
<comment type="similarity">
    <text evidence="1">Belongs to the 4-hydroxybenzoyl-CoA thioesterase family.</text>
</comment>
<protein>
    <submittedName>
        <fullName evidence="3">Acyl-CoA thioesterase</fullName>
    </submittedName>
</protein>
<dbReference type="InterPro" id="IPR006684">
    <property type="entry name" value="YbgC/YbaW"/>
</dbReference>
<dbReference type="PIRSF" id="PIRSF003230">
    <property type="entry name" value="YbgC"/>
    <property type="match status" value="1"/>
</dbReference>
<dbReference type="GO" id="GO:0047617">
    <property type="term" value="F:fatty acyl-CoA hydrolase activity"/>
    <property type="evidence" value="ECO:0007669"/>
    <property type="project" value="TreeGrafter"/>
</dbReference>
<dbReference type="PANTHER" id="PTHR31793:SF27">
    <property type="entry name" value="NOVEL THIOESTERASE SUPERFAMILY DOMAIN AND SAPOSIN A-TYPE DOMAIN CONTAINING PROTEIN (0610012H03RIK)"/>
    <property type="match status" value="1"/>
</dbReference>
<keyword evidence="2" id="KW-0378">Hydrolase</keyword>
<keyword evidence="4" id="KW-1185">Reference proteome</keyword>
<dbReference type="CDD" id="cd00586">
    <property type="entry name" value="4HBT"/>
    <property type="match status" value="1"/>
</dbReference>
<name>A0A418XZL1_9GAMM</name>
<dbReference type="InterPro" id="IPR029069">
    <property type="entry name" value="HotDog_dom_sf"/>
</dbReference>
<comment type="caution">
    <text evidence="3">The sequence shown here is derived from an EMBL/GenBank/DDBJ whole genome shotgun (WGS) entry which is preliminary data.</text>
</comment>
<reference evidence="3 4" key="1">
    <citation type="submission" date="2018-09" db="EMBL/GenBank/DDBJ databases">
        <title>Alcanivorax profundi sp. nov., isolated from 1000 m-depth seawater of the Mariana Trench.</title>
        <authorList>
            <person name="Liu J."/>
        </authorList>
    </citation>
    <scope>NUCLEOTIDE SEQUENCE [LARGE SCALE GENOMIC DNA]</scope>
    <source>
        <strain evidence="3 4">MTEO17</strain>
    </source>
</reference>
<accession>A0A418XZL1</accession>
<evidence type="ECO:0000313" key="4">
    <source>
        <dbReference type="Proteomes" id="UP000283734"/>
    </source>
</evidence>
<dbReference type="EMBL" id="QYYA01000002">
    <property type="protein sequence ID" value="RJG18441.1"/>
    <property type="molecule type" value="Genomic_DNA"/>
</dbReference>
<dbReference type="Proteomes" id="UP000283734">
    <property type="component" value="Unassembled WGS sequence"/>
</dbReference>
<gene>
    <name evidence="3" type="ORF">D4A39_08205</name>
</gene>
<evidence type="ECO:0000313" key="3">
    <source>
        <dbReference type="EMBL" id="RJG18441.1"/>
    </source>
</evidence>